<dbReference type="OrthoDB" id="9932129at2759"/>
<dbReference type="PANTHER" id="PTHR46875">
    <property type="entry name" value="TUMOR NECROSIS FACTOR RECEPTOR SUPERFAMILY MEMBER 5"/>
    <property type="match status" value="1"/>
</dbReference>
<dbReference type="PROSITE" id="PS50050">
    <property type="entry name" value="TNFR_NGFR_2"/>
    <property type="match status" value="1"/>
</dbReference>
<evidence type="ECO:0000259" key="4">
    <source>
        <dbReference type="PROSITE" id="PS50050"/>
    </source>
</evidence>
<dbReference type="InterPro" id="IPR001368">
    <property type="entry name" value="TNFR/NGFR_Cys_rich_reg"/>
</dbReference>
<protein>
    <submittedName>
        <fullName evidence="5">Tumor necrosis factor receptor superfamily member 5</fullName>
    </submittedName>
</protein>
<dbReference type="AlphaFoldDB" id="A0A556U0J6"/>
<dbReference type="SMART" id="SM00208">
    <property type="entry name" value="TNFR"/>
    <property type="match status" value="2"/>
</dbReference>
<dbReference type="Pfam" id="PF00020">
    <property type="entry name" value="TNFR_c6"/>
    <property type="match status" value="1"/>
</dbReference>
<keyword evidence="3" id="KW-0472">Membrane</keyword>
<dbReference type="GO" id="GO:0002768">
    <property type="term" value="P:immune response-regulating cell surface receptor signaling pathway"/>
    <property type="evidence" value="ECO:0007669"/>
    <property type="project" value="TreeGrafter"/>
</dbReference>
<organism evidence="5 6">
    <name type="scientific">Bagarius yarrelli</name>
    <name type="common">Goonch</name>
    <name type="synonym">Bagrus yarrelli</name>
    <dbReference type="NCBI Taxonomy" id="175774"/>
    <lineage>
        <taxon>Eukaryota</taxon>
        <taxon>Metazoa</taxon>
        <taxon>Chordata</taxon>
        <taxon>Craniata</taxon>
        <taxon>Vertebrata</taxon>
        <taxon>Euteleostomi</taxon>
        <taxon>Actinopterygii</taxon>
        <taxon>Neopterygii</taxon>
        <taxon>Teleostei</taxon>
        <taxon>Ostariophysi</taxon>
        <taxon>Siluriformes</taxon>
        <taxon>Sisoridae</taxon>
        <taxon>Sisorinae</taxon>
        <taxon>Bagarius</taxon>
    </lineage>
</organism>
<feature type="compositionally biased region" description="Polar residues" evidence="2">
    <location>
        <begin position="152"/>
        <end position="163"/>
    </location>
</feature>
<feature type="disulfide bond" evidence="1">
    <location>
        <begin position="70"/>
        <end position="88"/>
    </location>
</feature>
<dbReference type="Gene3D" id="2.10.50.10">
    <property type="entry name" value="Tumor Necrosis Factor Receptor, subunit A, domain 2"/>
    <property type="match status" value="2"/>
</dbReference>
<proteinExistence type="predicted"/>
<evidence type="ECO:0000313" key="6">
    <source>
        <dbReference type="Proteomes" id="UP000319801"/>
    </source>
</evidence>
<keyword evidence="3" id="KW-1133">Transmembrane helix</keyword>
<accession>A0A556U0J6</accession>
<dbReference type="InterPro" id="IPR052135">
    <property type="entry name" value="TNFRSF5"/>
</dbReference>
<dbReference type="EMBL" id="VCAZ01000034">
    <property type="protein sequence ID" value="TSL61283.1"/>
    <property type="molecule type" value="Genomic_DNA"/>
</dbReference>
<feature type="repeat" description="TNFR-Cys" evidence="1">
    <location>
        <begin position="49"/>
        <end position="88"/>
    </location>
</feature>
<gene>
    <name evidence="5" type="ORF">Baya_6554</name>
</gene>
<feature type="domain" description="TNFR-Cys" evidence="4">
    <location>
        <begin position="49"/>
        <end position="88"/>
    </location>
</feature>
<dbReference type="Proteomes" id="UP000319801">
    <property type="component" value="Unassembled WGS sequence"/>
</dbReference>
<reference evidence="5 6" key="1">
    <citation type="journal article" date="2019" name="Genome Biol. Evol.">
        <title>Whole-Genome Sequencing of the Giant Devil Catfish, Bagarius yarrelli.</title>
        <authorList>
            <person name="Jiang W."/>
            <person name="Lv Y."/>
            <person name="Cheng L."/>
            <person name="Yang K."/>
            <person name="Chao B."/>
            <person name="Wang X."/>
            <person name="Li Y."/>
            <person name="Pan X."/>
            <person name="You X."/>
            <person name="Zhang Y."/>
            <person name="Yang J."/>
            <person name="Li J."/>
            <person name="Zhang X."/>
            <person name="Liu S."/>
            <person name="Sun C."/>
            <person name="Yang J."/>
            <person name="Shi Q."/>
        </authorList>
    </citation>
    <scope>NUCLEOTIDE SEQUENCE [LARGE SCALE GENOMIC DNA]</scope>
    <source>
        <strain evidence="5">JWS20170419001</strain>
        <tissue evidence="5">Muscle</tissue>
    </source>
</reference>
<feature type="region of interest" description="Disordered" evidence="2">
    <location>
        <begin position="150"/>
        <end position="186"/>
    </location>
</feature>
<keyword evidence="3" id="KW-0812">Transmembrane</keyword>
<comment type="caution">
    <text evidence="5">The sequence shown here is derived from an EMBL/GenBank/DDBJ whole genome shotgun (WGS) entry which is preliminary data.</text>
</comment>
<evidence type="ECO:0000256" key="3">
    <source>
        <dbReference type="SAM" id="Phobius"/>
    </source>
</evidence>
<sequence length="211" mass="23277">MVQIDTCNDPVCQVCEEGEYQDHYNHMPQCKRQPSCDKSTQMSDTVCEPCPNGTFSIQESAEICNPWTECSPGFIEVTPGSSTSDRICGASKKFPIITPVIVVVLLLVVVGGFGYLYYRKGNADNMCVGCLQVCIKSAHPIAQDAAYVENGPKQQQEPRNQPQEDNEDLVKQETSLLPGISENGMPVIQDHSKSFLLSETETEPESVSVYF</sequence>
<dbReference type="GO" id="GO:0035631">
    <property type="term" value="C:CD40 receptor complex"/>
    <property type="evidence" value="ECO:0007669"/>
    <property type="project" value="TreeGrafter"/>
</dbReference>
<name>A0A556U0J6_BAGYA</name>
<keyword evidence="1" id="KW-1015">Disulfide bond</keyword>
<evidence type="ECO:0000256" key="2">
    <source>
        <dbReference type="SAM" id="MobiDB-lite"/>
    </source>
</evidence>
<keyword evidence="5" id="KW-0675">Receptor</keyword>
<feature type="transmembrane region" description="Helical" evidence="3">
    <location>
        <begin position="96"/>
        <end position="118"/>
    </location>
</feature>
<keyword evidence="6" id="KW-1185">Reference proteome</keyword>
<dbReference type="PANTHER" id="PTHR46875:SF1">
    <property type="entry name" value="TUMOR NECROSIS FACTOR RECEPTOR SUPERFAMILY MEMBER 5"/>
    <property type="match status" value="1"/>
</dbReference>
<comment type="caution">
    <text evidence="1">Lacks conserved residue(s) required for the propagation of feature annotation.</text>
</comment>
<dbReference type="GO" id="GO:0009897">
    <property type="term" value="C:external side of plasma membrane"/>
    <property type="evidence" value="ECO:0007669"/>
    <property type="project" value="TreeGrafter"/>
</dbReference>
<evidence type="ECO:0000256" key="1">
    <source>
        <dbReference type="PROSITE-ProRule" id="PRU00206"/>
    </source>
</evidence>
<evidence type="ECO:0000313" key="5">
    <source>
        <dbReference type="EMBL" id="TSL61283.1"/>
    </source>
</evidence>